<dbReference type="AlphaFoldDB" id="A0A370L8A7"/>
<evidence type="ECO:0000313" key="3">
    <source>
        <dbReference type="Proteomes" id="UP000255207"/>
    </source>
</evidence>
<dbReference type="OrthoDB" id="9770600at2"/>
<gene>
    <name evidence="2" type="ORF">DWE98_07155</name>
</gene>
<keyword evidence="1" id="KW-0472">Membrane</keyword>
<feature type="transmembrane region" description="Helical" evidence="1">
    <location>
        <begin position="270"/>
        <end position="290"/>
    </location>
</feature>
<dbReference type="EMBL" id="QQTP01000003">
    <property type="protein sequence ID" value="RDJ26633.1"/>
    <property type="molecule type" value="Genomic_DNA"/>
</dbReference>
<feature type="transmembrane region" description="Helical" evidence="1">
    <location>
        <begin position="241"/>
        <end position="258"/>
    </location>
</feature>
<protein>
    <recommendedName>
        <fullName evidence="4">DUF2157 domain-containing protein</fullName>
    </recommendedName>
</protein>
<feature type="transmembrane region" description="Helical" evidence="1">
    <location>
        <begin position="122"/>
        <end position="143"/>
    </location>
</feature>
<name>A0A370L8A7_9HYPH</name>
<keyword evidence="1" id="KW-0812">Transmembrane</keyword>
<proteinExistence type="predicted"/>
<reference evidence="3" key="1">
    <citation type="submission" date="2018-07" db="EMBL/GenBank/DDBJ databases">
        <authorList>
            <person name="Safronova V.I."/>
            <person name="Chirak E.R."/>
            <person name="Sazanova A.L."/>
        </authorList>
    </citation>
    <scope>NUCLEOTIDE SEQUENCE [LARGE SCALE GENOMIC DNA]</scope>
    <source>
        <strain evidence="3">RCAM04685</strain>
    </source>
</reference>
<feature type="transmembrane region" description="Helical" evidence="1">
    <location>
        <begin position="295"/>
        <end position="312"/>
    </location>
</feature>
<keyword evidence="1" id="KW-1133">Transmembrane helix</keyword>
<evidence type="ECO:0000313" key="2">
    <source>
        <dbReference type="EMBL" id="RDJ26633.1"/>
    </source>
</evidence>
<feature type="transmembrane region" description="Helical" evidence="1">
    <location>
        <begin position="183"/>
        <end position="202"/>
    </location>
</feature>
<organism evidence="2 3">
    <name type="scientific">Bosea caraganae</name>
    <dbReference type="NCBI Taxonomy" id="2763117"/>
    <lineage>
        <taxon>Bacteria</taxon>
        <taxon>Pseudomonadati</taxon>
        <taxon>Pseudomonadota</taxon>
        <taxon>Alphaproteobacteria</taxon>
        <taxon>Hyphomicrobiales</taxon>
        <taxon>Boseaceae</taxon>
        <taxon>Bosea</taxon>
    </lineage>
</organism>
<feature type="transmembrane region" description="Helical" evidence="1">
    <location>
        <begin position="318"/>
        <end position="339"/>
    </location>
</feature>
<evidence type="ECO:0000256" key="1">
    <source>
        <dbReference type="SAM" id="Phobius"/>
    </source>
</evidence>
<feature type="transmembrane region" description="Helical" evidence="1">
    <location>
        <begin position="69"/>
        <end position="88"/>
    </location>
</feature>
<evidence type="ECO:0008006" key="4">
    <source>
        <dbReference type="Google" id="ProtNLM"/>
    </source>
</evidence>
<keyword evidence="3" id="KW-1185">Reference proteome</keyword>
<sequence length="368" mass="38973">MREDDLDAAVAEGIIDRAQAIRLRHLADTRRIAEKASGAALPPTFAAEDSRPVDPDDERFRLIGGFNDVFVTIGVCLLAGALLGLARVLGLDEAFALVGLIVAWGLAEWFSRRMRLALPSIALAVMFAGSAGLLAGIGVDAAVRRGLITRSSGEDWTFVAIGIAVMLASRLHRWRFGVPINSAITAAGGIATIIGLLLVAAPDLVRNHLNWIAFIAGLIVFAVAMRADMGDPRRLTRRSDSAFWLHLLAAPLIVHPVIQLATGGLGQLSTLQALIILVLFVLLGLIALVIDRRALLVSGLSYAGIAIAYLVAQKVSDGLGLPLALLGLAIVVLGLSAGWRSLRAWLVPLLPLGRLTDNLPPIALPDAR</sequence>
<accession>A0A370L8A7</accession>
<dbReference type="RefSeq" id="WP_114828515.1">
    <property type="nucleotide sequence ID" value="NZ_QQTO01000001.1"/>
</dbReference>
<comment type="caution">
    <text evidence="2">The sequence shown here is derived from an EMBL/GenBank/DDBJ whole genome shotgun (WGS) entry which is preliminary data.</text>
</comment>
<dbReference type="Proteomes" id="UP000255207">
    <property type="component" value="Unassembled WGS sequence"/>
</dbReference>
<feature type="transmembrane region" description="Helical" evidence="1">
    <location>
        <begin position="208"/>
        <end position="229"/>
    </location>
</feature>